<feature type="compositionally biased region" description="Basic and acidic residues" evidence="1">
    <location>
        <begin position="199"/>
        <end position="208"/>
    </location>
</feature>
<feature type="compositionally biased region" description="Basic residues" evidence="1">
    <location>
        <begin position="1001"/>
        <end position="1014"/>
    </location>
</feature>
<dbReference type="Proteomes" id="UP000027138">
    <property type="component" value="Unassembled WGS sequence"/>
</dbReference>
<dbReference type="EMBL" id="KK914893">
    <property type="protein sequence ID" value="KDP26657.1"/>
    <property type="molecule type" value="Genomic_DNA"/>
</dbReference>
<feature type="compositionally biased region" description="Acidic residues" evidence="1">
    <location>
        <begin position="559"/>
        <end position="569"/>
    </location>
</feature>
<feature type="compositionally biased region" description="Pro residues" evidence="1">
    <location>
        <begin position="123"/>
        <end position="136"/>
    </location>
</feature>
<feature type="region of interest" description="Disordered" evidence="1">
    <location>
        <begin position="179"/>
        <end position="209"/>
    </location>
</feature>
<organism evidence="2 3">
    <name type="scientific">Jatropha curcas</name>
    <name type="common">Barbados nut</name>
    <dbReference type="NCBI Taxonomy" id="180498"/>
    <lineage>
        <taxon>Eukaryota</taxon>
        <taxon>Viridiplantae</taxon>
        <taxon>Streptophyta</taxon>
        <taxon>Embryophyta</taxon>
        <taxon>Tracheophyta</taxon>
        <taxon>Spermatophyta</taxon>
        <taxon>Magnoliopsida</taxon>
        <taxon>eudicotyledons</taxon>
        <taxon>Gunneridae</taxon>
        <taxon>Pentapetalae</taxon>
        <taxon>rosids</taxon>
        <taxon>fabids</taxon>
        <taxon>Malpighiales</taxon>
        <taxon>Euphorbiaceae</taxon>
        <taxon>Crotonoideae</taxon>
        <taxon>Jatropheae</taxon>
        <taxon>Jatropha</taxon>
    </lineage>
</organism>
<dbReference type="OrthoDB" id="540503at2759"/>
<feature type="region of interest" description="Disordered" evidence="1">
    <location>
        <begin position="607"/>
        <end position="695"/>
    </location>
</feature>
<dbReference type="AlphaFoldDB" id="A0A067JRY5"/>
<feature type="compositionally biased region" description="Polar residues" evidence="1">
    <location>
        <begin position="288"/>
        <end position="301"/>
    </location>
</feature>
<feature type="region of interest" description="Disordered" evidence="1">
    <location>
        <begin position="1"/>
        <end position="161"/>
    </location>
</feature>
<feature type="compositionally biased region" description="Basic and acidic residues" evidence="1">
    <location>
        <begin position="521"/>
        <end position="558"/>
    </location>
</feature>
<feature type="region of interest" description="Disordered" evidence="1">
    <location>
        <begin position="274"/>
        <end position="305"/>
    </location>
</feature>
<keyword evidence="3" id="KW-1185">Reference proteome</keyword>
<evidence type="ECO:0000313" key="3">
    <source>
        <dbReference type="Proteomes" id="UP000027138"/>
    </source>
</evidence>
<sequence>MDAYQQHHRYMRPPQQQPQQPPPPPPMPPSAADPHHYLHHQPRPPFPPQGTWYSNQFQYHPPPPPPPATSSHSPSPSPSQQWAVSPHSDHIAPPPPPSSAYPPPPPPPPYTYPSHLPPQNHQFPPPRPHLPGPPHSQIPQPYAQVNQEWGNQNWGQQQSWDYQAHNNVEDWAARARAWAAQKAAMEDHHSQSQFTQAGRTEEQSRFHDQYPQAADSHYQDIQQQPFHSSGYQQYQVSAAPVHQPSIAYSLENASFNHGQSSNASTEGGMSYILGGGTSAGAPTTSPSVLQQEVPSSYSSVTGKEETIDQKDQVYKSSPLLISSTPEGHHRMQPSLPAVGGSVMTEQSFAYGNPGADHAVDPSNQPLEFAPSFIRNHDPHMQSSYAAHHDSAGNVRGLGPVTPLSSVNSWNPAVAAGAVYSSIPPGVPSVPQHDSSVAIPSPVPGHAAPPFGSFPGSSFQPTIPSAALPYGLGPGTSIHPTTGFPGDAYGVSNVSERPKKVSVPNWLKEEIIKSASVITRSSLEHPKEETKSIEDEGVDKPFGKGDQADSKSIDSFRSTEEEDEDEDDEETARTAAINQEIKRVLTEVLLKVTDELFDEIATEVLNEDDLPIGGEQNTFSSNHKVSPSPPEIPTPKASAKVLVPVKARESDTEDVSEKSSSGAPGNVLGLANYASDDEDDDDEIKSSSMLSFRKNDALQQSSIPKFSEDMHDPAENGNVPIEQGMNITGQTNLERKTSSIESKNAASSGFRETKLLSGARDVEIGPGSEKAVHMNNDSGLKATHGEKVTDVQIRENRMTLNEDHRHESKKSYSGKDIEEAEHGSKPGEKADSNRKKQDERNLRKENTDDQNGSKERMKEQGDKAAEKGKEPESRKRSTRLDVKEDRKGGDKIHRSSTKEDNNRKRGRAKDKEEDGARHKRTSESSRHKRRRSSSTSSRGRNSKDNDSVDEASDDSKRKQHSRKRNLSPSPVRSRRRQVSRSPHSKHSQRRHSPYSSLESSRGRRSRSKSPVRRHR</sequence>
<feature type="compositionally biased region" description="Low complexity" evidence="1">
    <location>
        <begin position="144"/>
        <end position="158"/>
    </location>
</feature>
<proteinExistence type="predicted"/>
<evidence type="ECO:0000313" key="2">
    <source>
        <dbReference type="EMBL" id="KDP26657.1"/>
    </source>
</evidence>
<reference evidence="2 3" key="1">
    <citation type="journal article" date="2014" name="PLoS ONE">
        <title>Global Analysis of Gene Expression Profiles in Physic Nut (Jatropha curcas L.) Seedlings Exposed to Salt Stress.</title>
        <authorList>
            <person name="Zhang L."/>
            <person name="Zhang C."/>
            <person name="Wu P."/>
            <person name="Chen Y."/>
            <person name="Li M."/>
            <person name="Jiang H."/>
            <person name="Wu G."/>
        </authorList>
    </citation>
    <scope>NUCLEOTIDE SEQUENCE [LARGE SCALE GENOMIC DNA]</scope>
    <source>
        <strain evidence="3">cv. GZQX0401</strain>
        <tissue evidence="2">Young leaves</tissue>
    </source>
</reference>
<feature type="region of interest" description="Disordered" evidence="1">
    <location>
        <begin position="520"/>
        <end position="571"/>
    </location>
</feature>
<protein>
    <submittedName>
        <fullName evidence="2">Uncharacterized protein</fullName>
    </submittedName>
</protein>
<feature type="compositionally biased region" description="Pro residues" evidence="1">
    <location>
        <begin position="15"/>
        <end position="31"/>
    </location>
</feature>
<feature type="compositionally biased region" description="Polar residues" evidence="1">
    <location>
        <begin position="614"/>
        <end position="624"/>
    </location>
</feature>
<dbReference type="Pfam" id="PF15996">
    <property type="entry name" value="PNISR"/>
    <property type="match status" value="1"/>
</dbReference>
<feature type="compositionally biased region" description="Low complexity" evidence="1">
    <location>
        <begin position="112"/>
        <end position="122"/>
    </location>
</feature>
<feature type="region of interest" description="Disordered" evidence="1">
    <location>
        <begin position="764"/>
        <end position="1014"/>
    </location>
</feature>
<feature type="compositionally biased region" description="Basic residues" evidence="1">
    <location>
        <begin position="971"/>
        <end position="991"/>
    </location>
</feature>
<accession>A0A067JRY5</accession>
<feature type="compositionally biased region" description="Basic and acidic residues" evidence="1">
    <location>
        <begin position="782"/>
        <end position="924"/>
    </location>
</feature>
<evidence type="ECO:0000256" key="1">
    <source>
        <dbReference type="SAM" id="MobiDB-lite"/>
    </source>
</evidence>
<dbReference type="InterPro" id="IPR031937">
    <property type="entry name" value="PNISR"/>
</dbReference>
<gene>
    <name evidence="2" type="ORF">JCGZ_17815</name>
</gene>
<name>A0A067JRY5_JATCU</name>
<dbReference type="STRING" id="180498.A0A067JRY5"/>
<feature type="compositionally biased region" description="Basic residues" evidence="1">
    <location>
        <begin position="1"/>
        <end position="11"/>
    </location>
</feature>
<feature type="compositionally biased region" description="Pro residues" evidence="1">
    <location>
        <begin position="92"/>
        <end position="111"/>
    </location>
</feature>